<dbReference type="FunFam" id="3.30.420.10:FF:000006">
    <property type="entry name" value="Ribonuclease HII"/>
    <property type="match status" value="1"/>
</dbReference>
<dbReference type="InterPro" id="IPR012337">
    <property type="entry name" value="RNaseH-like_sf"/>
</dbReference>
<evidence type="ECO:0000256" key="4">
    <source>
        <dbReference type="ARBA" id="ARBA00004496"/>
    </source>
</evidence>
<dbReference type="GO" id="GO:0030145">
    <property type="term" value="F:manganese ion binding"/>
    <property type="evidence" value="ECO:0007669"/>
    <property type="project" value="UniProtKB-UniRule"/>
</dbReference>
<gene>
    <name evidence="14" type="primary">rnhB</name>
    <name evidence="19" type="ORF">SAMN05421852_12322</name>
</gene>
<dbReference type="InterPro" id="IPR024567">
    <property type="entry name" value="RNase_HII/HIII_dom"/>
</dbReference>
<dbReference type="InterPro" id="IPR036397">
    <property type="entry name" value="RNaseH_sf"/>
</dbReference>
<evidence type="ECO:0000256" key="1">
    <source>
        <dbReference type="ARBA" id="ARBA00000077"/>
    </source>
</evidence>
<keyword evidence="13 14" id="KW-0464">Manganese</keyword>
<keyword evidence="8 14" id="KW-0963">Cytoplasm</keyword>
<accession>A0A1I3UES0</accession>
<dbReference type="InterPro" id="IPR022898">
    <property type="entry name" value="RNase_HII"/>
</dbReference>
<dbReference type="GO" id="GO:0006298">
    <property type="term" value="P:mismatch repair"/>
    <property type="evidence" value="ECO:0007669"/>
    <property type="project" value="TreeGrafter"/>
</dbReference>
<dbReference type="GO" id="GO:0043137">
    <property type="term" value="P:DNA replication, removal of RNA primer"/>
    <property type="evidence" value="ECO:0007669"/>
    <property type="project" value="TreeGrafter"/>
</dbReference>
<keyword evidence="20" id="KW-1185">Reference proteome</keyword>
<dbReference type="PANTHER" id="PTHR10954:SF18">
    <property type="entry name" value="RIBONUCLEASE HII"/>
    <property type="match status" value="1"/>
</dbReference>
<dbReference type="GO" id="GO:0003723">
    <property type="term" value="F:RNA binding"/>
    <property type="evidence" value="ECO:0007669"/>
    <property type="project" value="UniProtKB-UniRule"/>
</dbReference>
<dbReference type="NCBIfam" id="NF000594">
    <property type="entry name" value="PRK00015.1-1"/>
    <property type="match status" value="1"/>
</dbReference>
<evidence type="ECO:0000256" key="13">
    <source>
        <dbReference type="ARBA" id="ARBA00023211"/>
    </source>
</evidence>
<dbReference type="GO" id="GO:0032299">
    <property type="term" value="C:ribonuclease H2 complex"/>
    <property type="evidence" value="ECO:0007669"/>
    <property type="project" value="TreeGrafter"/>
</dbReference>
<dbReference type="HAMAP" id="MF_00052_B">
    <property type="entry name" value="RNase_HII_B"/>
    <property type="match status" value="1"/>
</dbReference>
<keyword evidence="11 14" id="KW-0255">Endonuclease</keyword>
<dbReference type="RefSeq" id="WP_217645020.1">
    <property type="nucleotide sequence ID" value="NZ_FORR01000023.1"/>
</dbReference>
<evidence type="ECO:0000256" key="15">
    <source>
        <dbReference type="PROSITE-ProRule" id="PRU01319"/>
    </source>
</evidence>
<evidence type="ECO:0000256" key="3">
    <source>
        <dbReference type="ARBA" id="ARBA00004065"/>
    </source>
</evidence>
<evidence type="ECO:0000256" key="7">
    <source>
        <dbReference type="ARBA" id="ARBA00019179"/>
    </source>
</evidence>
<dbReference type="Proteomes" id="UP000199545">
    <property type="component" value="Unassembled WGS sequence"/>
</dbReference>
<comment type="similarity">
    <text evidence="5 14 16">Belongs to the RNase HII family.</text>
</comment>
<evidence type="ECO:0000259" key="18">
    <source>
        <dbReference type="PROSITE" id="PS51975"/>
    </source>
</evidence>
<dbReference type="PANTHER" id="PTHR10954">
    <property type="entry name" value="RIBONUCLEASE H2 SUBUNIT A"/>
    <property type="match status" value="1"/>
</dbReference>
<evidence type="ECO:0000256" key="14">
    <source>
        <dbReference type="HAMAP-Rule" id="MF_00052"/>
    </source>
</evidence>
<dbReference type="InterPro" id="IPR001352">
    <property type="entry name" value="RNase_HII/HIII"/>
</dbReference>
<feature type="binding site" evidence="14 15">
    <location>
        <position position="80"/>
    </location>
    <ligand>
        <name>a divalent metal cation</name>
        <dbReference type="ChEBI" id="CHEBI:60240"/>
    </ligand>
</feature>
<evidence type="ECO:0000256" key="16">
    <source>
        <dbReference type="RuleBase" id="RU003515"/>
    </source>
</evidence>
<evidence type="ECO:0000256" key="9">
    <source>
        <dbReference type="ARBA" id="ARBA00022722"/>
    </source>
</evidence>
<comment type="catalytic activity">
    <reaction evidence="1 14 15 16">
        <text>Endonucleolytic cleavage to 5'-phosphomonoester.</text>
        <dbReference type="EC" id="3.1.26.4"/>
    </reaction>
</comment>
<sequence>MFKTMTIQQVKKWLSEQKEVSPEMLELLMADSRIGVRKLAQSYLREQERLQKERARLEAMWEYERAGWTQGYQVIAGVDEAGRGPLAGPVVAAAIVLPSDFDVTGLNDSKQLTREERNELRNRIERQAMAVGVGIVDVEYIDQYNILQATYEAMRRAIQKLSCQVDYLLVDAVKIPGISIPQQGIIKGDQLSHSIAAASIIAKTTRDEWMIQAAEKYPHYGFDKHMGYGTPEHLAALVKWGVSPIHRRSFAPVKEIMEQSRHADQVG</sequence>
<dbReference type="SUPFAM" id="SSF53098">
    <property type="entry name" value="Ribonuclease H-like"/>
    <property type="match status" value="1"/>
</dbReference>
<feature type="coiled-coil region" evidence="17">
    <location>
        <begin position="103"/>
        <end position="164"/>
    </location>
</feature>
<dbReference type="STRING" id="46223.SAMN05421852_12322"/>
<keyword evidence="12 14" id="KW-0378">Hydrolase</keyword>
<comment type="cofactor">
    <cofactor evidence="2">
        <name>Mg(2+)</name>
        <dbReference type="ChEBI" id="CHEBI:18420"/>
    </cofactor>
</comment>
<evidence type="ECO:0000256" key="12">
    <source>
        <dbReference type="ARBA" id="ARBA00022801"/>
    </source>
</evidence>
<dbReference type="NCBIfam" id="NF000595">
    <property type="entry name" value="PRK00015.1-3"/>
    <property type="match status" value="1"/>
</dbReference>
<dbReference type="AlphaFoldDB" id="A0A1I3UES0"/>
<keyword evidence="17" id="KW-0175">Coiled coil</keyword>
<evidence type="ECO:0000256" key="5">
    <source>
        <dbReference type="ARBA" id="ARBA00007383"/>
    </source>
</evidence>
<dbReference type="GO" id="GO:0005737">
    <property type="term" value="C:cytoplasm"/>
    <property type="evidence" value="ECO:0007669"/>
    <property type="project" value="UniProtKB-SubCell"/>
</dbReference>
<evidence type="ECO:0000313" key="20">
    <source>
        <dbReference type="Proteomes" id="UP000199545"/>
    </source>
</evidence>
<evidence type="ECO:0000256" key="6">
    <source>
        <dbReference type="ARBA" id="ARBA00012180"/>
    </source>
</evidence>
<dbReference type="PROSITE" id="PS51975">
    <property type="entry name" value="RNASE_H_2"/>
    <property type="match status" value="1"/>
</dbReference>
<evidence type="ECO:0000256" key="11">
    <source>
        <dbReference type="ARBA" id="ARBA00022759"/>
    </source>
</evidence>
<comment type="function">
    <text evidence="3 14 16">Endonuclease that specifically degrades the RNA of RNA-DNA hybrids.</text>
</comment>
<keyword evidence="10 14" id="KW-0479">Metal-binding</keyword>
<feature type="binding site" evidence="14 15">
    <location>
        <position position="171"/>
    </location>
    <ligand>
        <name>a divalent metal cation</name>
        <dbReference type="ChEBI" id="CHEBI:60240"/>
    </ligand>
</feature>
<dbReference type="EC" id="3.1.26.4" evidence="6 14"/>
<name>A0A1I3UES0_9BACL</name>
<reference evidence="19 20" key="1">
    <citation type="submission" date="2016-10" db="EMBL/GenBank/DDBJ databases">
        <authorList>
            <person name="de Groot N.N."/>
        </authorList>
    </citation>
    <scope>NUCLEOTIDE SEQUENCE [LARGE SCALE GENOMIC DNA]</scope>
    <source>
        <strain evidence="19 20">DSM 44778</strain>
    </source>
</reference>
<evidence type="ECO:0000256" key="8">
    <source>
        <dbReference type="ARBA" id="ARBA00022490"/>
    </source>
</evidence>
<comment type="cofactor">
    <cofactor evidence="14 15">
        <name>Mn(2+)</name>
        <dbReference type="ChEBI" id="CHEBI:29035"/>
    </cofactor>
    <cofactor evidence="14 15">
        <name>Mg(2+)</name>
        <dbReference type="ChEBI" id="CHEBI:18420"/>
    </cofactor>
    <text evidence="14 15">Manganese or magnesium. Binds 1 divalent metal ion per monomer in the absence of substrate. May bind a second metal ion after substrate binding.</text>
</comment>
<evidence type="ECO:0000256" key="2">
    <source>
        <dbReference type="ARBA" id="ARBA00001946"/>
    </source>
</evidence>
<dbReference type="CDD" id="cd07182">
    <property type="entry name" value="RNase_HII_bacteria_HII_like"/>
    <property type="match status" value="1"/>
</dbReference>
<evidence type="ECO:0000256" key="10">
    <source>
        <dbReference type="ARBA" id="ARBA00022723"/>
    </source>
</evidence>
<dbReference type="GO" id="GO:0004523">
    <property type="term" value="F:RNA-DNA hybrid ribonuclease activity"/>
    <property type="evidence" value="ECO:0007669"/>
    <property type="project" value="UniProtKB-UniRule"/>
</dbReference>
<organism evidence="19 20">
    <name type="scientific">Thermoflavimicrobium dichotomicum</name>
    <dbReference type="NCBI Taxonomy" id="46223"/>
    <lineage>
        <taxon>Bacteria</taxon>
        <taxon>Bacillati</taxon>
        <taxon>Bacillota</taxon>
        <taxon>Bacilli</taxon>
        <taxon>Bacillales</taxon>
        <taxon>Thermoactinomycetaceae</taxon>
        <taxon>Thermoflavimicrobium</taxon>
    </lineage>
</organism>
<dbReference type="Gene3D" id="3.30.420.10">
    <property type="entry name" value="Ribonuclease H-like superfamily/Ribonuclease H"/>
    <property type="match status" value="1"/>
</dbReference>
<feature type="binding site" evidence="14 15">
    <location>
        <position position="79"/>
    </location>
    <ligand>
        <name>a divalent metal cation</name>
        <dbReference type="ChEBI" id="CHEBI:60240"/>
    </ligand>
</feature>
<evidence type="ECO:0000313" key="19">
    <source>
        <dbReference type="EMBL" id="SFJ80366.1"/>
    </source>
</evidence>
<feature type="domain" description="RNase H type-2" evidence="18">
    <location>
        <begin position="73"/>
        <end position="262"/>
    </location>
</feature>
<dbReference type="Pfam" id="PF01351">
    <property type="entry name" value="RNase_HII"/>
    <property type="match status" value="1"/>
</dbReference>
<dbReference type="EMBL" id="FORR01000023">
    <property type="protein sequence ID" value="SFJ80366.1"/>
    <property type="molecule type" value="Genomic_DNA"/>
</dbReference>
<protein>
    <recommendedName>
        <fullName evidence="7 14">Ribonuclease HII</fullName>
        <shortName evidence="14">RNase HII</shortName>
        <ecNumber evidence="6 14">3.1.26.4</ecNumber>
    </recommendedName>
</protein>
<evidence type="ECO:0000256" key="17">
    <source>
        <dbReference type="SAM" id="Coils"/>
    </source>
</evidence>
<proteinExistence type="inferred from homology"/>
<comment type="subcellular location">
    <subcellularLocation>
        <location evidence="4 14">Cytoplasm</location>
    </subcellularLocation>
</comment>
<keyword evidence="9 14" id="KW-0540">Nuclease</keyword>